<dbReference type="AlphaFoldDB" id="A0A4Q9Q7V2"/>
<organism evidence="10 11">
    <name type="scientific">Dichomitus squalens</name>
    <dbReference type="NCBI Taxonomy" id="114155"/>
    <lineage>
        <taxon>Eukaryota</taxon>
        <taxon>Fungi</taxon>
        <taxon>Dikarya</taxon>
        <taxon>Basidiomycota</taxon>
        <taxon>Agaricomycotina</taxon>
        <taxon>Agaricomycetes</taxon>
        <taxon>Polyporales</taxon>
        <taxon>Polyporaceae</taxon>
        <taxon>Dichomitus</taxon>
    </lineage>
</organism>
<keyword evidence="5" id="KW-0560">Oxidoreductase</keyword>
<dbReference type="GO" id="GO:0046872">
    <property type="term" value="F:metal ion binding"/>
    <property type="evidence" value="ECO:0007669"/>
    <property type="project" value="UniProtKB-KW"/>
</dbReference>
<reference evidence="10 11" key="1">
    <citation type="submission" date="2019-01" db="EMBL/GenBank/DDBJ databases">
        <title>Draft genome sequences of three monokaryotic isolates of the white-rot basidiomycete fungus Dichomitus squalens.</title>
        <authorList>
            <consortium name="DOE Joint Genome Institute"/>
            <person name="Lopez S.C."/>
            <person name="Andreopoulos B."/>
            <person name="Pangilinan J."/>
            <person name="Lipzen A."/>
            <person name="Riley R."/>
            <person name="Ahrendt S."/>
            <person name="Ng V."/>
            <person name="Barry K."/>
            <person name="Daum C."/>
            <person name="Grigoriev I.V."/>
            <person name="Hilden K.S."/>
            <person name="Makela M.R."/>
            <person name="de Vries R.P."/>
        </authorList>
    </citation>
    <scope>NUCLEOTIDE SEQUENCE [LARGE SCALE GENOMIC DNA]</scope>
    <source>
        <strain evidence="10 11">CBS 464.89</strain>
    </source>
</reference>
<proteinExistence type="inferred from homology"/>
<dbReference type="GO" id="GO:0004601">
    <property type="term" value="F:peroxidase activity"/>
    <property type="evidence" value="ECO:0007669"/>
    <property type="project" value="UniProtKB-KW"/>
</dbReference>
<protein>
    <submittedName>
        <fullName evidence="10">Chloroperoxidase-like protein</fullName>
    </submittedName>
</protein>
<name>A0A4Q9Q7V2_9APHY</name>
<gene>
    <name evidence="10" type="ORF">BD310DRAFT_973678</name>
</gene>
<sequence length="316" mass="35174">MAIVALKRLSTGLASGLGGILVNGVLFPIDFFLFLFNLLTPDHKAGRLIPEGHPGFGGKWPEYSPPQEGDSRCSCPALNAMANHGILPRSGRNITFRDLSRLVQETYNFAPTFCFFVPNYAANMLNRSYWKDSFDLSDIDAHNCIEHDASLVRAYPFLLTLPFFARACVDAEEDPDQGKIAHALVERVLAAGTGKNGNLTKKDLSRLLGQRRVEAKRNNPKFSLAFIHRIFGASNASTLLTIFGGRIEDLRPFLREERLPDGWEPRVRHRMGLTMLEFNLTVTPVELGIKEEVDGELQAAGRERYSQSVAEGKKKA</sequence>
<feature type="domain" description="Heme haloperoxidase family profile" evidence="9">
    <location>
        <begin position="59"/>
        <end position="280"/>
    </location>
</feature>
<keyword evidence="8" id="KW-0812">Transmembrane</keyword>
<keyword evidence="2 10" id="KW-0575">Peroxidase</keyword>
<evidence type="ECO:0000256" key="1">
    <source>
        <dbReference type="ARBA" id="ARBA00001970"/>
    </source>
</evidence>
<dbReference type="Proteomes" id="UP000292082">
    <property type="component" value="Unassembled WGS sequence"/>
</dbReference>
<keyword evidence="8" id="KW-1133">Transmembrane helix</keyword>
<keyword evidence="11" id="KW-1185">Reference proteome</keyword>
<dbReference type="InterPro" id="IPR000028">
    <property type="entry name" value="Chloroperoxidase"/>
</dbReference>
<evidence type="ECO:0000256" key="4">
    <source>
        <dbReference type="ARBA" id="ARBA00022723"/>
    </source>
</evidence>
<evidence type="ECO:0000256" key="7">
    <source>
        <dbReference type="ARBA" id="ARBA00025795"/>
    </source>
</evidence>
<keyword evidence="8" id="KW-0472">Membrane</keyword>
<dbReference type="PANTHER" id="PTHR33577:SF18">
    <property type="entry name" value="HEME HALOPEROXIDASE FAMILY PROFILE DOMAIN-CONTAINING PROTEIN"/>
    <property type="match status" value="1"/>
</dbReference>
<evidence type="ECO:0000313" key="11">
    <source>
        <dbReference type="Proteomes" id="UP000292082"/>
    </source>
</evidence>
<dbReference type="Gene3D" id="1.10.489.10">
    <property type="entry name" value="Chloroperoxidase-like"/>
    <property type="match status" value="1"/>
</dbReference>
<keyword evidence="6" id="KW-0408">Iron</keyword>
<evidence type="ECO:0000256" key="5">
    <source>
        <dbReference type="ARBA" id="ARBA00023002"/>
    </source>
</evidence>
<dbReference type="InterPro" id="IPR036851">
    <property type="entry name" value="Chloroperoxidase-like_sf"/>
</dbReference>
<feature type="transmembrane region" description="Helical" evidence="8">
    <location>
        <begin position="20"/>
        <end position="39"/>
    </location>
</feature>
<dbReference type="PROSITE" id="PS51405">
    <property type="entry name" value="HEME_HALOPEROXIDASE"/>
    <property type="match status" value="1"/>
</dbReference>
<evidence type="ECO:0000256" key="6">
    <source>
        <dbReference type="ARBA" id="ARBA00023004"/>
    </source>
</evidence>
<evidence type="ECO:0000256" key="3">
    <source>
        <dbReference type="ARBA" id="ARBA00022617"/>
    </source>
</evidence>
<dbReference type="Pfam" id="PF01328">
    <property type="entry name" value="Peroxidase_2"/>
    <property type="match status" value="1"/>
</dbReference>
<dbReference type="EMBL" id="ML145089">
    <property type="protein sequence ID" value="TBU63617.1"/>
    <property type="molecule type" value="Genomic_DNA"/>
</dbReference>
<dbReference type="SUPFAM" id="SSF47571">
    <property type="entry name" value="Cloroperoxidase"/>
    <property type="match status" value="1"/>
</dbReference>
<comment type="similarity">
    <text evidence="7">Belongs to the chloroperoxidase family.</text>
</comment>
<keyword evidence="3" id="KW-0349">Heme</keyword>
<keyword evidence="4" id="KW-0479">Metal-binding</keyword>
<dbReference type="PANTHER" id="PTHR33577">
    <property type="entry name" value="STERIGMATOCYSTIN BIOSYNTHESIS PEROXIDASE STCC-RELATED"/>
    <property type="match status" value="1"/>
</dbReference>
<evidence type="ECO:0000256" key="8">
    <source>
        <dbReference type="SAM" id="Phobius"/>
    </source>
</evidence>
<evidence type="ECO:0000259" key="9">
    <source>
        <dbReference type="PROSITE" id="PS51405"/>
    </source>
</evidence>
<comment type="cofactor">
    <cofactor evidence="1">
        <name>heme b</name>
        <dbReference type="ChEBI" id="CHEBI:60344"/>
    </cofactor>
</comment>
<accession>A0A4Q9Q7V2</accession>
<evidence type="ECO:0000313" key="10">
    <source>
        <dbReference type="EMBL" id="TBU63617.1"/>
    </source>
</evidence>
<evidence type="ECO:0000256" key="2">
    <source>
        <dbReference type="ARBA" id="ARBA00022559"/>
    </source>
</evidence>